<feature type="region of interest" description="Disordered" evidence="8">
    <location>
        <begin position="177"/>
        <end position="198"/>
    </location>
</feature>
<dbReference type="SMART" id="SM00208">
    <property type="entry name" value="TNFR"/>
    <property type="match status" value="2"/>
</dbReference>
<feature type="signal peptide" evidence="10">
    <location>
        <begin position="1"/>
        <end position="26"/>
    </location>
</feature>
<gene>
    <name evidence="12" type="ORF">Bpfe_005329</name>
</gene>
<dbReference type="InterPro" id="IPR001368">
    <property type="entry name" value="TNFR/NGFR_Cys_rich_reg"/>
</dbReference>
<evidence type="ECO:0000256" key="9">
    <source>
        <dbReference type="SAM" id="Phobius"/>
    </source>
</evidence>
<evidence type="ECO:0000256" key="1">
    <source>
        <dbReference type="ARBA" id="ARBA00004370"/>
    </source>
</evidence>
<evidence type="ECO:0000313" key="13">
    <source>
        <dbReference type="Proteomes" id="UP001233172"/>
    </source>
</evidence>
<protein>
    <submittedName>
        <fullName evidence="12">Tumor necrosis factor receptor superfamily member 10C</fullName>
    </submittedName>
</protein>
<dbReference type="PANTHER" id="PTHR46330:SF6">
    <property type="entry name" value="HEMATOPOIETIC DEATH RECEPTOR-RELATED"/>
    <property type="match status" value="1"/>
</dbReference>
<keyword evidence="13" id="KW-1185">Reference proteome</keyword>
<evidence type="ECO:0000256" key="2">
    <source>
        <dbReference type="ARBA" id="ARBA00022737"/>
    </source>
</evidence>
<evidence type="ECO:0000256" key="6">
    <source>
        <dbReference type="ARBA" id="ARBA00023180"/>
    </source>
</evidence>
<feature type="transmembrane region" description="Helical" evidence="9">
    <location>
        <begin position="205"/>
        <end position="227"/>
    </location>
</feature>
<keyword evidence="2" id="KW-0677">Repeat</keyword>
<dbReference type="GO" id="GO:0016020">
    <property type="term" value="C:membrane"/>
    <property type="evidence" value="ECO:0007669"/>
    <property type="project" value="UniProtKB-SubCell"/>
</dbReference>
<evidence type="ECO:0000256" key="8">
    <source>
        <dbReference type="SAM" id="MobiDB-lite"/>
    </source>
</evidence>
<dbReference type="PROSITE" id="PS50050">
    <property type="entry name" value="TNFR_NGFR_2"/>
    <property type="match status" value="1"/>
</dbReference>
<keyword evidence="10" id="KW-0732">Signal</keyword>
<keyword evidence="5 12" id="KW-0675">Receptor</keyword>
<evidence type="ECO:0000256" key="4">
    <source>
        <dbReference type="ARBA" id="ARBA00023157"/>
    </source>
</evidence>
<feature type="compositionally biased region" description="Polar residues" evidence="8">
    <location>
        <begin position="179"/>
        <end position="189"/>
    </location>
</feature>
<dbReference type="Pfam" id="PF00020">
    <property type="entry name" value="TNFR_c6"/>
    <property type="match status" value="2"/>
</dbReference>
<feature type="repeat" description="TNFR-Cys" evidence="7">
    <location>
        <begin position="83"/>
        <end position="123"/>
    </location>
</feature>
<keyword evidence="3 9" id="KW-0472">Membrane</keyword>
<keyword evidence="9" id="KW-0812">Transmembrane</keyword>
<keyword evidence="9" id="KW-1133">Transmembrane helix</keyword>
<dbReference type="AlphaFoldDB" id="A0AAD8C408"/>
<accession>A0AAD8C408</accession>
<feature type="domain" description="TNFR-Cys" evidence="11">
    <location>
        <begin position="83"/>
        <end position="123"/>
    </location>
</feature>
<feature type="chain" id="PRO_5042110540" evidence="10">
    <location>
        <begin position="27"/>
        <end position="239"/>
    </location>
</feature>
<keyword evidence="4" id="KW-1015">Disulfide bond</keyword>
<organism evidence="12 13">
    <name type="scientific">Biomphalaria pfeifferi</name>
    <name type="common">Bloodfluke planorb</name>
    <name type="synonym">Freshwater snail</name>
    <dbReference type="NCBI Taxonomy" id="112525"/>
    <lineage>
        <taxon>Eukaryota</taxon>
        <taxon>Metazoa</taxon>
        <taxon>Spiralia</taxon>
        <taxon>Lophotrochozoa</taxon>
        <taxon>Mollusca</taxon>
        <taxon>Gastropoda</taxon>
        <taxon>Heterobranchia</taxon>
        <taxon>Euthyneura</taxon>
        <taxon>Panpulmonata</taxon>
        <taxon>Hygrophila</taxon>
        <taxon>Lymnaeoidea</taxon>
        <taxon>Planorbidae</taxon>
        <taxon>Biomphalaria</taxon>
    </lineage>
</organism>
<comment type="caution">
    <text evidence="12">The sequence shown here is derived from an EMBL/GenBank/DDBJ whole genome shotgun (WGS) entry which is preliminary data.</text>
</comment>
<evidence type="ECO:0000256" key="10">
    <source>
        <dbReference type="SAM" id="SignalP"/>
    </source>
</evidence>
<keyword evidence="6" id="KW-0325">Glycoprotein</keyword>
<proteinExistence type="predicted"/>
<sequence>MATLRKSHVSIYALTLFMTILPVCLAVCQPGQFLSANVCQKCPEGRFMDEFNHNHSACKPCTQANEDEVEEQRCNATHNSVLICKKGTFNSNGPILLCQPCTPCEAKSMHDAKECQNTSDAICCPEPEMVLEANNGGSYCSHPSNDKNYCCVLRAIVATNKDVSEPKPEDLSIEKIPRSTGTLSGTKSGAVSDDENSSSTLDVGAINGIASLVVVVIIIIIALVVVFKQNNKRRYYCPC</sequence>
<dbReference type="PANTHER" id="PTHR46330">
    <property type="entry name" value="TUMOR NECROSIS FACTOR RECEPTOR SUPERFAMILY MEMBER 10B"/>
    <property type="match status" value="1"/>
</dbReference>
<dbReference type="PROSITE" id="PS00652">
    <property type="entry name" value="TNFR_NGFR_1"/>
    <property type="match status" value="1"/>
</dbReference>
<name>A0AAD8C408_BIOPF</name>
<dbReference type="EMBL" id="JASAOG010000014">
    <property type="protein sequence ID" value="KAK0065303.1"/>
    <property type="molecule type" value="Genomic_DNA"/>
</dbReference>
<dbReference type="Gene3D" id="2.10.50.10">
    <property type="entry name" value="Tumor Necrosis Factor Receptor, subunit A, domain 2"/>
    <property type="match status" value="2"/>
</dbReference>
<dbReference type="InterPro" id="IPR052491">
    <property type="entry name" value="TNFRSF10"/>
</dbReference>
<reference evidence="12" key="1">
    <citation type="journal article" date="2023" name="PLoS Negl. Trop. Dis.">
        <title>A genome sequence for Biomphalaria pfeifferi, the major vector snail for the human-infecting parasite Schistosoma mansoni.</title>
        <authorList>
            <person name="Bu L."/>
            <person name="Lu L."/>
            <person name="Laidemitt M.R."/>
            <person name="Zhang S.M."/>
            <person name="Mutuku M."/>
            <person name="Mkoji G."/>
            <person name="Steinauer M."/>
            <person name="Loker E.S."/>
        </authorList>
    </citation>
    <scope>NUCLEOTIDE SEQUENCE</scope>
    <source>
        <strain evidence="12">KasaAsao</strain>
    </source>
</reference>
<evidence type="ECO:0000256" key="5">
    <source>
        <dbReference type="ARBA" id="ARBA00023170"/>
    </source>
</evidence>
<evidence type="ECO:0000256" key="7">
    <source>
        <dbReference type="PROSITE-ProRule" id="PRU00206"/>
    </source>
</evidence>
<evidence type="ECO:0000313" key="12">
    <source>
        <dbReference type="EMBL" id="KAK0065303.1"/>
    </source>
</evidence>
<dbReference type="Proteomes" id="UP001233172">
    <property type="component" value="Unassembled WGS sequence"/>
</dbReference>
<comment type="caution">
    <text evidence="7">Lacks conserved residue(s) required for the propagation of feature annotation.</text>
</comment>
<reference evidence="12" key="2">
    <citation type="submission" date="2023-04" db="EMBL/GenBank/DDBJ databases">
        <authorList>
            <person name="Bu L."/>
            <person name="Lu L."/>
            <person name="Laidemitt M.R."/>
            <person name="Zhang S.M."/>
            <person name="Mutuku M."/>
            <person name="Mkoji G."/>
            <person name="Steinauer M."/>
            <person name="Loker E.S."/>
        </authorList>
    </citation>
    <scope>NUCLEOTIDE SEQUENCE</scope>
    <source>
        <strain evidence="12">KasaAsao</strain>
        <tissue evidence="12">Whole Snail</tissue>
    </source>
</reference>
<evidence type="ECO:0000256" key="3">
    <source>
        <dbReference type="ARBA" id="ARBA00023136"/>
    </source>
</evidence>
<comment type="subcellular location">
    <subcellularLocation>
        <location evidence="1">Membrane</location>
    </subcellularLocation>
</comment>
<evidence type="ECO:0000259" key="11">
    <source>
        <dbReference type="PROSITE" id="PS50050"/>
    </source>
</evidence>